<protein>
    <submittedName>
        <fullName evidence="7">Branched-chain amino acid ABC transporter permease</fullName>
    </submittedName>
</protein>
<accession>A0A7C4EXA5</accession>
<comment type="subcellular location">
    <subcellularLocation>
        <location evidence="1">Cell membrane</location>
        <topology evidence="1">Multi-pass membrane protein</topology>
    </subcellularLocation>
</comment>
<dbReference type="Pfam" id="PF02653">
    <property type="entry name" value="BPD_transp_2"/>
    <property type="match status" value="1"/>
</dbReference>
<dbReference type="PANTHER" id="PTHR30482">
    <property type="entry name" value="HIGH-AFFINITY BRANCHED-CHAIN AMINO ACID TRANSPORT SYSTEM PERMEASE"/>
    <property type="match status" value="1"/>
</dbReference>
<dbReference type="InterPro" id="IPR001851">
    <property type="entry name" value="ABC_transp_permease"/>
</dbReference>
<evidence type="ECO:0000256" key="2">
    <source>
        <dbReference type="ARBA" id="ARBA00022475"/>
    </source>
</evidence>
<dbReference type="CDD" id="cd06581">
    <property type="entry name" value="TM_PBP1_LivM_like"/>
    <property type="match status" value="1"/>
</dbReference>
<dbReference type="InterPro" id="IPR043428">
    <property type="entry name" value="LivM-like"/>
</dbReference>
<comment type="caution">
    <text evidence="7">The sequence shown here is derived from an EMBL/GenBank/DDBJ whole genome shotgun (WGS) entry which is preliminary data.</text>
</comment>
<evidence type="ECO:0000313" key="7">
    <source>
        <dbReference type="EMBL" id="HGH61396.1"/>
    </source>
</evidence>
<feature type="transmembrane region" description="Helical" evidence="6">
    <location>
        <begin position="69"/>
        <end position="88"/>
    </location>
</feature>
<gene>
    <name evidence="7" type="ORF">ENV54_08875</name>
</gene>
<feature type="transmembrane region" description="Helical" evidence="6">
    <location>
        <begin position="219"/>
        <end position="239"/>
    </location>
</feature>
<dbReference type="GO" id="GO:0015658">
    <property type="term" value="F:branched-chain amino acid transmembrane transporter activity"/>
    <property type="evidence" value="ECO:0007669"/>
    <property type="project" value="InterPro"/>
</dbReference>
<dbReference type="PANTHER" id="PTHR30482:SF20">
    <property type="entry name" value="HIGH-AFFINITY BRANCHED-CHAIN AMINO ACID TRANSPORT SYSTEM PERMEASE PROTEIN LIVM"/>
    <property type="match status" value="1"/>
</dbReference>
<feature type="transmembrane region" description="Helical" evidence="6">
    <location>
        <begin position="121"/>
        <end position="142"/>
    </location>
</feature>
<dbReference type="EMBL" id="DTGT01000277">
    <property type="protein sequence ID" value="HGH61396.1"/>
    <property type="molecule type" value="Genomic_DNA"/>
</dbReference>
<proteinExistence type="predicted"/>
<dbReference type="GO" id="GO:0005886">
    <property type="term" value="C:plasma membrane"/>
    <property type="evidence" value="ECO:0007669"/>
    <property type="project" value="UniProtKB-SubCell"/>
</dbReference>
<evidence type="ECO:0000256" key="1">
    <source>
        <dbReference type="ARBA" id="ARBA00004651"/>
    </source>
</evidence>
<evidence type="ECO:0000256" key="3">
    <source>
        <dbReference type="ARBA" id="ARBA00022692"/>
    </source>
</evidence>
<sequence>MDMKRDYYEDIQLCKSTTVLVGTLFLLLGIAATPFFVGDYALYLINLMAIHAIVAIGLNILVGYTGQISLGHAGFFAIGAYSCVLLMAKAGVPFIVALPAAGFIAAFFGLLLGLPSLRLEGPYLAIATLAFGMAVTQVISHWDYAGGHMGIEAPKMSIGPFLIQTGAQQYAVIMTVTVALAVAAIKLMKTRVGRAFVAIRDSEFAAEAVGINISLFKTLSFAVSAFYTGIGGALMAFALEHVSTGTFNLVLSITFLAMVIVGGLGSVMGSILGAMLLTYLQIKLQVVQEAPIIGPALLSLSNQYFTPEGLANIQSIVFGLIMIAIVIFEPLGMNGIYLRCKRYWKMWPF</sequence>
<name>A0A7C4EXA5_9BACT</name>
<keyword evidence="5 6" id="KW-0472">Membrane</keyword>
<feature type="transmembrane region" description="Helical" evidence="6">
    <location>
        <begin position="162"/>
        <end position="185"/>
    </location>
</feature>
<reference evidence="7" key="1">
    <citation type="journal article" date="2020" name="mSystems">
        <title>Genome- and Community-Level Interaction Insights into Carbon Utilization and Element Cycling Functions of Hydrothermarchaeota in Hydrothermal Sediment.</title>
        <authorList>
            <person name="Zhou Z."/>
            <person name="Liu Y."/>
            <person name="Xu W."/>
            <person name="Pan J."/>
            <person name="Luo Z.H."/>
            <person name="Li M."/>
        </authorList>
    </citation>
    <scope>NUCLEOTIDE SEQUENCE [LARGE SCALE GENOMIC DNA]</scope>
    <source>
        <strain evidence="7">SpSt-769</strain>
    </source>
</reference>
<evidence type="ECO:0000256" key="5">
    <source>
        <dbReference type="ARBA" id="ARBA00023136"/>
    </source>
</evidence>
<feature type="transmembrane region" description="Helical" evidence="6">
    <location>
        <begin position="251"/>
        <end position="279"/>
    </location>
</feature>
<organism evidence="7">
    <name type="scientific">Desulfomonile tiedjei</name>
    <dbReference type="NCBI Taxonomy" id="2358"/>
    <lineage>
        <taxon>Bacteria</taxon>
        <taxon>Pseudomonadati</taxon>
        <taxon>Thermodesulfobacteriota</taxon>
        <taxon>Desulfomonilia</taxon>
        <taxon>Desulfomonilales</taxon>
        <taxon>Desulfomonilaceae</taxon>
        <taxon>Desulfomonile</taxon>
    </lineage>
</organism>
<evidence type="ECO:0000256" key="6">
    <source>
        <dbReference type="SAM" id="Phobius"/>
    </source>
</evidence>
<evidence type="ECO:0000256" key="4">
    <source>
        <dbReference type="ARBA" id="ARBA00022989"/>
    </source>
</evidence>
<keyword evidence="2" id="KW-1003">Cell membrane</keyword>
<feature type="transmembrane region" description="Helical" evidence="6">
    <location>
        <begin position="286"/>
        <end position="305"/>
    </location>
</feature>
<keyword evidence="3 6" id="KW-0812">Transmembrane</keyword>
<dbReference type="AlphaFoldDB" id="A0A7C4EXA5"/>
<feature type="transmembrane region" description="Helical" evidence="6">
    <location>
        <begin position="43"/>
        <end position="62"/>
    </location>
</feature>
<feature type="transmembrane region" description="Helical" evidence="6">
    <location>
        <begin position="317"/>
        <end position="338"/>
    </location>
</feature>
<feature type="transmembrane region" description="Helical" evidence="6">
    <location>
        <begin position="12"/>
        <end position="37"/>
    </location>
</feature>
<keyword evidence="4 6" id="KW-1133">Transmembrane helix</keyword>
<feature type="transmembrane region" description="Helical" evidence="6">
    <location>
        <begin position="94"/>
        <end position="114"/>
    </location>
</feature>